<dbReference type="EnsemblPlants" id="PGSC0003DMT400085193">
    <property type="protein sequence ID" value="PGSC0003DMT400085193"/>
    <property type="gene ID" value="PGSC0003DMG400034764"/>
</dbReference>
<proteinExistence type="predicted"/>
<dbReference type="PaxDb" id="4113-PGSC0003DMT400085193"/>
<dbReference type="HOGENOM" id="CLU_1663759_0_0_1"/>
<accession>M1D8Y5</accession>
<organism evidence="1 2">
    <name type="scientific">Solanum tuberosum</name>
    <name type="common">Potato</name>
    <dbReference type="NCBI Taxonomy" id="4113"/>
    <lineage>
        <taxon>Eukaryota</taxon>
        <taxon>Viridiplantae</taxon>
        <taxon>Streptophyta</taxon>
        <taxon>Embryophyta</taxon>
        <taxon>Tracheophyta</taxon>
        <taxon>Spermatophyta</taxon>
        <taxon>Magnoliopsida</taxon>
        <taxon>eudicotyledons</taxon>
        <taxon>Gunneridae</taxon>
        <taxon>Pentapetalae</taxon>
        <taxon>asterids</taxon>
        <taxon>lamiids</taxon>
        <taxon>Solanales</taxon>
        <taxon>Solanaceae</taxon>
        <taxon>Solanoideae</taxon>
        <taxon>Solaneae</taxon>
        <taxon>Solanum</taxon>
    </lineage>
</organism>
<dbReference type="AlphaFoldDB" id="M1D8Y5"/>
<dbReference type="Gramene" id="PGSC0003DMT400085193">
    <property type="protein sequence ID" value="PGSC0003DMT400085193"/>
    <property type="gene ID" value="PGSC0003DMG400034764"/>
</dbReference>
<reference evidence="2" key="1">
    <citation type="journal article" date="2011" name="Nature">
        <title>Genome sequence and analysis of the tuber crop potato.</title>
        <authorList>
            <consortium name="The Potato Genome Sequencing Consortium"/>
        </authorList>
    </citation>
    <scope>NUCLEOTIDE SEQUENCE [LARGE SCALE GENOMIC DNA]</scope>
    <source>
        <strain evidence="2">cv. DM1-3 516 R44</strain>
    </source>
</reference>
<keyword evidence="2" id="KW-1185">Reference proteome</keyword>
<evidence type="ECO:0000313" key="1">
    <source>
        <dbReference type="EnsemblPlants" id="PGSC0003DMT400085193"/>
    </source>
</evidence>
<name>M1D8Y5_SOLTU</name>
<evidence type="ECO:0000313" key="2">
    <source>
        <dbReference type="Proteomes" id="UP000011115"/>
    </source>
</evidence>
<dbReference type="Proteomes" id="UP000011115">
    <property type="component" value="Unassembled WGS sequence"/>
</dbReference>
<reference evidence="1" key="2">
    <citation type="submission" date="2015-06" db="UniProtKB">
        <authorList>
            <consortium name="EnsemblPlants"/>
        </authorList>
    </citation>
    <scope>IDENTIFICATION</scope>
    <source>
        <strain evidence="1">DM1-3 516 R44</strain>
    </source>
</reference>
<protein>
    <submittedName>
        <fullName evidence="1">Uncharacterized protein</fullName>
    </submittedName>
</protein>
<sequence>MSTVLWDDPNPAICIQGVDIPLNATAINESLEEDPPVGQPYRRDLSPALVVACAIQGIQLNVGAQIISKWKMFYRGNKKAFFLPGLITALCKRAGVPLFDADEVLPMDPLLHPFLIRTCSTFRSKMRMIGRASSYKAAMGSDDEDPLSGVRVEKDLAVV</sequence>
<dbReference type="InParanoid" id="M1D8Y5"/>